<dbReference type="OrthoDB" id="3215846at2"/>
<evidence type="ECO:0000313" key="2">
    <source>
        <dbReference type="EMBL" id="PWD50936.1"/>
    </source>
</evidence>
<keyword evidence="1" id="KW-1133">Transmembrane helix</keyword>
<dbReference type="EMBL" id="PYHR01000002">
    <property type="protein sequence ID" value="PWD50936.1"/>
    <property type="molecule type" value="Genomic_DNA"/>
</dbReference>
<dbReference type="Pfam" id="PF11209">
    <property type="entry name" value="LmeA"/>
    <property type="match status" value="1"/>
</dbReference>
<evidence type="ECO:0000256" key="1">
    <source>
        <dbReference type="SAM" id="Phobius"/>
    </source>
</evidence>
<keyword evidence="1" id="KW-0812">Transmembrane</keyword>
<sequence length="254" mass="25853">MSILDGASSRPASQPRRRHGRGRGLVVAIVALLLLVGIAVVVDRVVNDRVEAGVAENLAASYAGEDVDLTIGGFPFLTQLASGTFRDVELTAASAVYEGYTLTDLDARATDLPYDVATQVLGRAGTVSATATIPTATLESLAATQLADADLTLTTRDGALVAGTEVLGGLTVDIGLLPRAADGQIAVDIGTVSIAGFEVPLDQLPAGLADRLTDIRIDLPGLPAGLGLTSLEVVETGVRATVEGVDVDLAEAAA</sequence>
<comment type="caution">
    <text evidence="2">The sequence shown here is derived from an EMBL/GenBank/DDBJ whole genome shotgun (WGS) entry which is preliminary data.</text>
</comment>
<protein>
    <recommendedName>
        <fullName evidence="4">Secreted protein</fullName>
    </recommendedName>
</protein>
<evidence type="ECO:0000313" key="3">
    <source>
        <dbReference type="Proteomes" id="UP000245166"/>
    </source>
</evidence>
<dbReference type="AlphaFoldDB" id="A0A2U1ZVC2"/>
<keyword evidence="1" id="KW-0472">Membrane</keyword>
<dbReference type="Proteomes" id="UP000245166">
    <property type="component" value="Unassembled WGS sequence"/>
</dbReference>
<reference evidence="2 3" key="1">
    <citation type="submission" date="2018-03" db="EMBL/GenBank/DDBJ databases">
        <title>Genome assembly of novel Miniimonas species PCH200.</title>
        <authorList>
            <person name="Thakur V."/>
            <person name="Kumar V."/>
            <person name="Singh D."/>
        </authorList>
    </citation>
    <scope>NUCLEOTIDE SEQUENCE [LARGE SCALE GENOMIC DNA]</scope>
    <source>
        <strain evidence="2 3">PCH200</strain>
    </source>
</reference>
<organism evidence="2 3">
    <name type="scientific">Serinibacter arcticus</name>
    <dbReference type="NCBI Taxonomy" id="1655435"/>
    <lineage>
        <taxon>Bacteria</taxon>
        <taxon>Bacillati</taxon>
        <taxon>Actinomycetota</taxon>
        <taxon>Actinomycetes</taxon>
        <taxon>Micrococcales</taxon>
        <taxon>Beutenbergiaceae</taxon>
        <taxon>Serinibacter</taxon>
    </lineage>
</organism>
<accession>A0A2U1ZVC2</accession>
<keyword evidence="3" id="KW-1185">Reference proteome</keyword>
<evidence type="ECO:0008006" key="4">
    <source>
        <dbReference type="Google" id="ProtNLM"/>
    </source>
</evidence>
<dbReference type="RefSeq" id="WP_109229318.1">
    <property type="nucleotide sequence ID" value="NZ_PYHR01000002.1"/>
</dbReference>
<dbReference type="InterPro" id="IPR021373">
    <property type="entry name" value="DUF2993"/>
</dbReference>
<feature type="transmembrane region" description="Helical" evidence="1">
    <location>
        <begin position="24"/>
        <end position="42"/>
    </location>
</feature>
<gene>
    <name evidence="2" type="ORF">C8046_10010</name>
</gene>
<name>A0A2U1ZVC2_9MICO</name>
<proteinExistence type="predicted"/>